<gene>
    <name evidence="3" type="ORF">FD02_GL001600</name>
</gene>
<dbReference type="AlphaFoldDB" id="A0A0R1JTR0"/>
<dbReference type="Pfam" id="PF06054">
    <property type="entry name" value="CoiA_nuc"/>
    <property type="match status" value="1"/>
</dbReference>
<organism evidence="3 4">
    <name type="scientific">Lacticaseibacillus nasuensis JCM 17158</name>
    <dbReference type="NCBI Taxonomy" id="1291734"/>
    <lineage>
        <taxon>Bacteria</taxon>
        <taxon>Bacillati</taxon>
        <taxon>Bacillota</taxon>
        <taxon>Bacilli</taxon>
        <taxon>Lactobacillales</taxon>
        <taxon>Lactobacillaceae</taxon>
        <taxon>Lacticaseibacillus</taxon>
    </lineage>
</organism>
<accession>A0A0R1JTR0</accession>
<comment type="caution">
    <text evidence="3">The sequence shown here is derived from an EMBL/GenBank/DDBJ whole genome shotgun (WGS) entry which is preliminary data.</text>
</comment>
<keyword evidence="4" id="KW-1185">Reference proteome</keyword>
<dbReference type="EMBL" id="AZDJ01000022">
    <property type="protein sequence ID" value="KRK72627.1"/>
    <property type="molecule type" value="Genomic_DNA"/>
</dbReference>
<feature type="domain" description="Competence protein CoiA-like N-terminal" evidence="2">
    <location>
        <begin position="17"/>
        <end position="56"/>
    </location>
</feature>
<feature type="domain" description="Competence protein CoiA nuclease-like" evidence="1">
    <location>
        <begin position="61"/>
        <end position="146"/>
    </location>
</feature>
<dbReference type="Pfam" id="PF25164">
    <property type="entry name" value="CoiA_N"/>
    <property type="match status" value="1"/>
</dbReference>
<evidence type="ECO:0000313" key="3">
    <source>
        <dbReference type="EMBL" id="KRK72627.1"/>
    </source>
</evidence>
<name>A0A0R1JTR0_9LACO</name>
<reference evidence="3 4" key="1">
    <citation type="journal article" date="2015" name="Genome Announc.">
        <title>Expanding the biotechnology potential of lactobacilli through comparative genomics of 213 strains and associated genera.</title>
        <authorList>
            <person name="Sun Z."/>
            <person name="Harris H.M."/>
            <person name="McCann A."/>
            <person name="Guo C."/>
            <person name="Argimon S."/>
            <person name="Zhang W."/>
            <person name="Yang X."/>
            <person name="Jeffery I.B."/>
            <person name="Cooney J.C."/>
            <person name="Kagawa T.F."/>
            <person name="Liu W."/>
            <person name="Song Y."/>
            <person name="Salvetti E."/>
            <person name="Wrobel A."/>
            <person name="Rasinkangas P."/>
            <person name="Parkhill J."/>
            <person name="Rea M.C."/>
            <person name="O'Sullivan O."/>
            <person name="Ritari J."/>
            <person name="Douillard F.P."/>
            <person name="Paul Ross R."/>
            <person name="Yang R."/>
            <person name="Briner A.E."/>
            <person name="Felis G.E."/>
            <person name="de Vos W.M."/>
            <person name="Barrangou R."/>
            <person name="Klaenhammer T.R."/>
            <person name="Caufield P.W."/>
            <person name="Cui Y."/>
            <person name="Zhang H."/>
            <person name="O'Toole P.W."/>
        </authorList>
    </citation>
    <scope>NUCLEOTIDE SEQUENCE [LARGE SCALE GENOMIC DNA]</scope>
    <source>
        <strain evidence="3 4">JCM 17158</strain>
    </source>
</reference>
<evidence type="ECO:0000259" key="2">
    <source>
        <dbReference type="Pfam" id="PF25164"/>
    </source>
</evidence>
<dbReference type="Proteomes" id="UP000051804">
    <property type="component" value="Unassembled WGS sequence"/>
</dbReference>
<evidence type="ECO:0000313" key="4">
    <source>
        <dbReference type="Proteomes" id="UP000051804"/>
    </source>
</evidence>
<proteinExistence type="predicted"/>
<sequence>MFVAQTTTHALVTLRSHEQAAALTGAFFCPQCGGALIIKNGQVLPAHFAHRGHACTPSEPESPTHMRGKLWLAELGERLGYTVAMEQYYPEIQQRADVVWTRGETTLVLEFQCSPLSGARLAVRTQGYAKLGLRCVWILGAPYLRGAFGRRQAKFLQWSARDGWHWWGFDGRQLVVHATSLTRQWDHGYTTAGEWQRARPLVAQALAEARAIGRRLYYRDGLAMGLQALAYVQQRNLAGVPWLVHAEPTRLPGLLAPEWALRTEWLLTVGRQDFTAAADAAWWAHQAAQQALLTPLLAAAPPLAAVRQRWLAVLTASGAIEKTATGWRWRQTLQWYDTLEAKLTAGAARRSNSG</sequence>
<dbReference type="STRING" id="1291734.FD02_GL001600"/>
<dbReference type="RefSeq" id="WP_056951114.1">
    <property type="nucleotide sequence ID" value="NZ_AZDJ01000022.1"/>
</dbReference>
<protein>
    <submittedName>
        <fullName evidence="3">Competence protein</fullName>
    </submittedName>
</protein>
<evidence type="ECO:0000259" key="1">
    <source>
        <dbReference type="Pfam" id="PF06054"/>
    </source>
</evidence>
<dbReference type="InterPro" id="IPR010330">
    <property type="entry name" value="CoiA_nuc"/>
</dbReference>
<dbReference type="PATRIC" id="fig|1291734.4.peg.1646"/>
<dbReference type="InterPro" id="IPR057253">
    <property type="entry name" value="CoiA-like_N"/>
</dbReference>